<dbReference type="Proteomes" id="UP001597402">
    <property type="component" value="Unassembled WGS sequence"/>
</dbReference>
<organism evidence="5 6">
    <name type="scientific">Blastococcus deserti</name>
    <dbReference type="NCBI Taxonomy" id="2259033"/>
    <lineage>
        <taxon>Bacteria</taxon>
        <taxon>Bacillati</taxon>
        <taxon>Actinomycetota</taxon>
        <taxon>Actinomycetes</taxon>
        <taxon>Geodermatophilales</taxon>
        <taxon>Geodermatophilaceae</taxon>
        <taxon>Blastococcus</taxon>
    </lineage>
</organism>
<accession>A0ABW4XF06</accession>
<comment type="caution">
    <text evidence="5">The sequence shown here is derived from an EMBL/GenBank/DDBJ whole genome shotgun (WGS) entry which is preliminary data.</text>
</comment>
<feature type="compositionally biased region" description="Pro residues" evidence="3">
    <location>
        <begin position="9"/>
        <end position="21"/>
    </location>
</feature>
<dbReference type="SUPFAM" id="SSF53474">
    <property type="entry name" value="alpha/beta-Hydrolases"/>
    <property type="match status" value="1"/>
</dbReference>
<evidence type="ECO:0000313" key="5">
    <source>
        <dbReference type="EMBL" id="MFD2094035.1"/>
    </source>
</evidence>
<protein>
    <submittedName>
        <fullName evidence="5">PHA/PHB synthase family protein</fullName>
    </submittedName>
</protein>
<dbReference type="RefSeq" id="WP_376880402.1">
    <property type="nucleotide sequence ID" value="NZ_JBHUHP010000030.1"/>
</dbReference>
<dbReference type="PANTHER" id="PTHR36837:SF5">
    <property type="entry name" value="POLY-3-HYDROXYBUTYRATE SYNTHASE"/>
    <property type="match status" value="1"/>
</dbReference>
<dbReference type="EMBL" id="JBHUHP010000030">
    <property type="protein sequence ID" value="MFD2094035.1"/>
    <property type="molecule type" value="Genomic_DNA"/>
</dbReference>
<dbReference type="PANTHER" id="PTHR36837">
    <property type="entry name" value="POLY(3-HYDROXYALKANOATE) POLYMERASE SUBUNIT PHAC"/>
    <property type="match status" value="1"/>
</dbReference>
<feature type="domain" description="Poly-beta-hydroxybutyrate polymerase N-terminal" evidence="4">
    <location>
        <begin position="75"/>
        <end position="246"/>
    </location>
</feature>
<reference evidence="6" key="1">
    <citation type="journal article" date="2019" name="Int. J. Syst. Evol. Microbiol.">
        <title>The Global Catalogue of Microorganisms (GCM) 10K type strain sequencing project: providing services to taxonomists for standard genome sequencing and annotation.</title>
        <authorList>
            <consortium name="The Broad Institute Genomics Platform"/>
            <consortium name="The Broad Institute Genome Sequencing Center for Infectious Disease"/>
            <person name="Wu L."/>
            <person name="Ma J."/>
        </authorList>
    </citation>
    <scope>NUCLEOTIDE SEQUENCE [LARGE SCALE GENOMIC DNA]</scope>
    <source>
        <strain evidence="6">JCM 3338</strain>
    </source>
</reference>
<evidence type="ECO:0000256" key="3">
    <source>
        <dbReference type="SAM" id="MobiDB-lite"/>
    </source>
</evidence>
<dbReference type="InterPro" id="IPR051321">
    <property type="entry name" value="PHA/PHB_synthase"/>
</dbReference>
<feature type="compositionally biased region" description="Gly residues" evidence="3">
    <location>
        <begin position="28"/>
        <end position="37"/>
    </location>
</feature>
<keyword evidence="2" id="KW-0012">Acyltransferase</keyword>
<dbReference type="Pfam" id="PF07167">
    <property type="entry name" value="PhaC_N"/>
    <property type="match status" value="1"/>
</dbReference>
<evidence type="ECO:0000256" key="2">
    <source>
        <dbReference type="ARBA" id="ARBA00023315"/>
    </source>
</evidence>
<evidence type="ECO:0000259" key="4">
    <source>
        <dbReference type="Pfam" id="PF07167"/>
    </source>
</evidence>
<proteinExistence type="predicted"/>
<sequence>MTALLTSPDVPPTDIPPPSDDPAPTERGGVGEAGSGIAGTRVVAGTRAVAEEALRLGRDLGSIVRGTDHIAPAPKDARFADPAWTSNPAYRRIGQAYLAWGSTLDRLVDRYESAGADWRDVERARFAVRALTSGMAPTNTLPGNPAALKRAIETGGLSVLRGMGRVLEDLRHNGGMPAQTDRSAFAVGRDLGTTKGSVVYRDDVIELIQYSPATARVRERPLVIVPPPIGRFYFLDLRPGRSFVEHAVSQGLQVFMISWRNPTRKQASWDLDTYAERVRRAVGVAREVTGSPDVNTLGFCAGGIIQTTLLNHLAAIGDRSVHSAAYAVTLLDFDSPAPLGAFSGRRLLDLARLSSRARGVITARAMGSVFSWMRPDDLVFNYVVNQWLMGEAPPAFDILAWNADGTNLPAALHDQFLQIFRDNALVRPGAMTVLGTPVDLASITVPTYVTGALTDHLTPWTGCYRTTQLLSGPSTFVLSSSGHIQSLVNPPGNPKASYFTGGEAGPDPEDWRATAERHSGSWWESWAPWTVERSGDLVDAPAALGSAAHPPREAAPGCYVRDEVPA</sequence>
<feature type="region of interest" description="Disordered" evidence="3">
    <location>
        <begin position="1"/>
        <end position="38"/>
    </location>
</feature>
<dbReference type="Gene3D" id="3.40.50.1820">
    <property type="entry name" value="alpha/beta hydrolase"/>
    <property type="match status" value="1"/>
</dbReference>
<dbReference type="InterPro" id="IPR010941">
    <property type="entry name" value="PhaC_N"/>
</dbReference>
<name>A0ABW4XF06_9ACTN</name>
<evidence type="ECO:0000256" key="1">
    <source>
        <dbReference type="ARBA" id="ARBA00022679"/>
    </source>
</evidence>
<feature type="region of interest" description="Disordered" evidence="3">
    <location>
        <begin position="492"/>
        <end position="512"/>
    </location>
</feature>
<dbReference type="InterPro" id="IPR029058">
    <property type="entry name" value="AB_hydrolase_fold"/>
</dbReference>
<gene>
    <name evidence="5" type="ORF">ACFSHS_20915</name>
</gene>
<keyword evidence="6" id="KW-1185">Reference proteome</keyword>
<evidence type="ECO:0000313" key="6">
    <source>
        <dbReference type="Proteomes" id="UP001597402"/>
    </source>
</evidence>
<keyword evidence="1" id="KW-0808">Transferase</keyword>